<dbReference type="STRING" id="1802661.A2649_03425"/>
<proteinExistence type="predicted"/>
<dbReference type="Gene3D" id="3.60.15.10">
    <property type="entry name" value="Ribonuclease Z/Hydroxyacylglutathione hydrolase-like"/>
    <property type="match status" value="1"/>
</dbReference>
<reference evidence="2 3" key="1">
    <citation type="journal article" date="2016" name="Nat. Commun.">
        <title>Thousands of microbial genomes shed light on interconnected biogeochemical processes in an aquifer system.</title>
        <authorList>
            <person name="Anantharaman K."/>
            <person name="Brown C.T."/>
            <person name="Hug L.A."/>
            <person name="Sharon I."/>
            <person name="Castelle C.J."/>
            <person name="Probst A.J."/>
            <person name="Thomas B.C."/>
            <person name="Singh A."/>
            <person name="Wilkins M.J."/>
            <person name="Karaoz U."/>
            <person name="Brodie E.L."/>
            <person name="Williams K.H."/>
            <person name="Hubbard S.S."/>
            <person name="Banfield J.F."/>
        </authorList>
    </citation>
    <scope>NUCLEOTIDE SEQUENCE [LARGE SCALE GENOMIC DNA]</scope>
</reference>
<dbReference type="GO" id="GO:0004521">
    <property type="term" value="F:RNA endonuclease activity"/>
    <property type="evidence" value="ECO:0007669"/>
    <property type="project" value="TreeGrafter"/>
</dbReference>
<dbReference type="Gene3D" id="3.40.50.10890">
    <property type="match status" value="1"/>
</dbReference>
<dbReference type="PANTHER" id="PTHR11203:SF37">
    <property type="entry name" value="INTEGRATOR COMPLEX SUBUNIT 11"/>
    <property type="match status" value="1"/>
</dbReference>
<dbReference type="SMART" id="SM00849">
    <property type="entry name" value="Lactamase_B"/>
    <property type="match status" value="1"/>
</dbReference>
<evidence type="ECO:0000259" key="1">
    <source>
        <dbReference type="SMART" id="SM00849"/>
    </source>
</evidence>
<evidence type="ECO:0000313" key="2">
    <source>
        <dbReference type="EMBL" id="OGM98310.1"/>
    </source>
</evidence>
<name>A0A1F8EC41_9BACT</name>
<dbReference type="Proteomes" id="UP000176893">
    <property type="component" value="Unassembled WGS sequence"/>
</dbReference>
<organism evidence="2 3">
    <name type="scientific">Candidatus Yanofskybacteria bacterium RIFCSPHIGHO2_01_FULL_41_26</name>
    <dbReference type="NCBI Taxonomy" id="1802661"/>
    <lineage>
        <taxon>Bacteria</taxon>
        <taxon>Candidatus Yanofskyibacteriota</taxon>
    </lineage>
</organism>
<dbReference type="InterPro" id="IPR011108">
    <property type="entry name" value="RMMBL"/>
</dbReference>
<dbReference type="InterPro" id="IPR001279">
    <property type="entry name" value="Metallo-B-lactamas"/>
</dbReference>
<dbReference type="Pfam" id="PF07521">
    <property type="entry name" value="RMMBL"/>
    <property type="match status" value="1"/>
</dbReference>
<dbReference type="InterPro" id="IPR036866">
    <property type="entry name" value="RibonucZ/Hydroxyglut_hydro"/>
</dbReference>
<protein>
    <recommendedName>
        <fullName evidence="1">Metallo-beta-lactamase domain-containing protein</fullName>
    </recommendedName>
</protein>
<dbReference type="PANTHER" id="PTHR11203">
    <property type="entry name" value="CLEAVAGE AND POLYADENYLATION SPECIFICITY FACTOR FAMILY MEMBER"/>
    <property type="match status" value="1"/>
</dbReference>
<sequence>MQEIRYEDLADHLASGKDFIVELGEQKGIGSSSLLVRKCEKTFLIDRGAAFEGIGTNKITTFPVGGNLEEIYIDLMIFTHVHADHILQIVPTVLMHGESRVVFSKKTLEELKIVLADSLSIQRKEAKKAYYSGLPAPKAEFNEEDVATFLARAEAGFYEIVDTDEEDEWITFEDWPGWEFGFTFSGHTKGAFISLIKSPDGDGLVFSGDLSGHNQETTRGVKTLSESFLAMAEFRKCRRIILVTEATNGNRDIEESQEEMDARLKAVLNETQRKGGHALMPVFMVNRGPNIVTKLVRLGFKVFVAGGVRKTLAVEVGADIVEKWKADGTVMFIENGPNYSSQIKAASRGEYGFRPIVTSSATLDQGAGVEFAIEMLPVPENVLISTGHRFDGSAMKEFFEIKNRPIGPGHTIVLNRMDRDFHSVKHAVNVRCGGHHFDYSAHSDRKELVAFTTNLNPDIIFIKHCTEDGFNGLESALRSELREKCPPISRARHLHLFEF</sequence>
<dbReference type="AlphaFoldDB" id="A0A1F8EC41"/>
<dbReference type="InterPro" id="IPR050698">
    <property type="entry name" value="MBL"/>
</dbReference>
<evidence type="ECO:0000313" key="3">
    <source>
        <dbReference type="Proteomes" id="UP000176893"/>
    </source>
</evidence>
<gene>
    <name evidence="2" type="ORF">A2649_03425</name>
</gene>
<feature type="domain" description="Metallo-beta-lactamase" evidence="1">
    <location>
        <begin position="30"/>
        <end position="238"/>
    </location>
</feature>
<dbReference type="EMBL" id="MGJB01000017">
    <property type="protein sequence ID" value="OGM98310.1"/>
    <property type="molecule type" value="Genomic_DNA"/>
</dbReference>
<dbReference type="SUPFAM" id="SSF56281">
    <property type="entry name" value="Metallo-hydrolase/oxidoreductase"/>
    <property type="match status" value="1"/>
</dbReference>
<accession>A0A1F8EC41</accession>
<comment type="caution">
    <text evidence="2">The sequence shown here is derived from an EMBL/GenBank/DDBJ whole genome shotgun (WGS) entry which is preliminary data.</text>
</comment>